<keyword evidence="2 4" id="KW-0547">Nucleotide-binding</keyword>
<gene>
    <name evidence="6" type="ORF">TVAG_433970</name>
</gene>
<dbReference type="PANTHER" id="PTHR23257:SF963">
    <property type="entry name" value="AT08303P"/>
    <property type="match status" value="1"/>
</dbReference>
<evidence type="ECO:0000313" key="7">
    <source>
        <dbReference type="Proteomes" id="UP000001542"/>
    </source>
</evidence>
<dbReference type="GO" id="GO:0004672">
    <property type="term" value="F:protein kinase activity"/>
    <property type="evidence" value="ECO:0000318"/>
    <property type="project" value="GO_Central"/>
</dbReference>
<keyword evidence="7" id="KW-1185">Reference proteome</keyword>
<protein>
    <submittedName>
        <fullName evidence="6">TKL family protein kinase</fullName>
    </submittedName>
</protein>
<dbReference type="GO" id="GO:0005524">
    <property type="term" value="F:ATP binding"/>
    <property type="evidence" value="ECO:0007669"/>
    <property type="project" value="UniProtKB-UniRule"/>
</dbReference>
<dbReference type="OrthoDB" id="10261027at2759"/>
<dbReference type="AlphaFoldDB" id="A2DSI0"/>
<keyword evidence="1" id="KW-0723">Serine/threonine-protein kinase</keyword>
<dbReference type="KEGG" id="tva:4774576"/>
<dbReference type="CDD" id="cd13999">
    <property type="entry name" value="STKc_MAP3K-like"/>
    <property type="match status" value="1"/>
</dbReference>
<evidence type="ECO:0000256" key="2">
    <source>
        <dbReference type="ARBA" id="ARBA00022741"/>
    </source>
</evidence>
<dbReference type="PANTHER" id="PTHR23257">
    <property type="entry name" value="SERINE-THREONINE PROTEIN KINASE"/>
    <property type="match status" value="1"/>
</dbReference>
<evidence type="ECO:0000256" key="1">
    <source>
        <dbReference type="ARBA" id="ARBA00022527"/>
    </source>
</evidence>
<feature type="binding site" evidence="4">
    <location>
        <position position="231"/>
    </location>
    <ligand>
        <name>ATP</name>
        <dbReference type="ChEBI" id="CHEBI:30616"/>
    </ligand>
</feature>
<sequence>MATKNKVSEIQVHFRNLETMGDQTVVHRKKFEFALVIVRKFVKLFCSDAVSQVPRDTDEAVDEILSFFHPLLQIFSQNIIQTWTYPTIENPPNFILDQLLDLFTKFHNAVEKYGEDFSNIINVNAPEWQQFNNLDLRAILASFTQYIKQPNISEVLLNKVKARLSSIEEILSKNSDESLVVRTFSPIPVNYQSWLVDYNDFEEIKEIGRGVSAHVYYGKHKRTGEYVAIKKFTFQKLNSAKFQSDQREVAVLATAQHPALLRLIGATDSWPFCIITEWMDGGSLYKAIHTPGHMNATLRTIAAFDIARGMQFLHSRKIVHRDLKSLNVLLDSNKKVKICDFGFSRFAEQSTEMTSNIGTPHWMAPEVLKRGSRYTSKVDVYAYGVLLWELLTSETPYDGFGSQQIISEVLNFDARPHLPEQGNMAMRDLITLCWDRDPNTRPNFDDIVKLFKQGLVMFDGSNTEEVLYYIEKSATEGELLINMVEKSFKDLKENNQIFDTVKLIEKVGLPPICIDSCWEIVESIYSAFVISNPEQLSRLLFVFFQTSKVYFVSKLLRQMPPNSIPSSIMAKFVENLPTGNPGTDTNIVISACKNSCHDLASIYCVNPKDIALALEVSSVKGVELQLKYIVADRCVQGLNSTDISLQTAALRCLLSLGEYKRIPIILLEKYTQNEDLKGLSTASYIALASNGIRIPKAVLKQNLENLENSEISRLLLSSACENEENSRDIIELLTNITQNSVNLLIRMEKHVSLRDLILEKIKNGSTPDSLAQKIKKGFQK</sequence>
<organism evidence="6 7">
    <name type="scientific">Trichomonas vaginalis (strain ATCC PRA-98 / G3)</name>
    <dbReference type="NCBI Taxonomy" id="412133"/>
    <lineage>
        <taxon>Eukaryota</taxon>
        <taxon>Metamonada</taxon>
        <taxon>Parabasalia</taxon>
        <taxon>Trichomonadida</taxon>
        <taxon>Trichomonadidae</taxon>
        <taxon>Trichomonas</taxon>
    </lineage>
</organism>
<dbReference type="SUPFAM" id="SSF56112">
    <property type="entry name" value="Protein kinase-like (PK-like)"/>
    <property type="match status" value="1"/>
</dbReference>
<dbReference type="InterPro" id="IPR008271">
    <property type="entry name" value="Ser/Thr_kinase_AS"/>
</dbReference>
<dbReference type="PROSITE" id="PS00107">
    <property type="entry name" value="PROTEIN_KINASE_ATP"/>
    <property type="match status" value="1"/>
</dbReference>
<dbReference type="InterPro" id="IPR011009">
    <property type="entry name" value="Kinase-like_dom_sf"/>
</dbReference>
<dbReference type="PRINTS" id="PR00109">
    <property type="entry name" value="TYRKINASE"/>
</dbReference>
<dbReference type="VEuPathDB" id="TrichDB:TVAGG3_0375750"/>
<dbReference type="EMBL" id="DS113240">
    <property type="protein sequence ID" value="EAY16560.1"/>
    <property type="molecule type" value="Genomic_DNA"/>
</dbReference>
<dbReference type="PROSITE" id="PS00108">
    <property type="entry name" value="PROTEIN_KINASE_ST"/>
    <property type="match status" value="1"/>
</dbReference>
<dbReference type="InterPro" id="IPR000719">
    <property type="entry name" value="Prot_kinase_dom"/>
</dbReference>
<keyword evidence="6" id="KW-0418">Kinase</keyword>
<evidence type="ECO:0000259" key="5">
    <source>
        <dbReference type="PROSITE" id="PS50011"/>
    </source>
</evidence>
<evidence type="ECO:0000313" key="6">
    <source>
        <dbReference type="EMBL" id="EAY16560.1"/>
    </source>
</evidence>
<name>A2DSI0_TRIV3</name>
<evidence type="ECO:0000256" key="3">
    <source>
        <dbReference type="ARBA" id="ARBA00022840"/>
    </source>
</evidence>
<dbReference type="STRING" id="5722.A2DSI0"/>
<dbReference type="SMR" id="A2DSI0"/>
<proteinExistence type="predicted"/>
<reference evidence="6" key="2">
    <citation type="journal article" date="2007" name="Science">
        <title>Draft genome sequence of the sexually transmitted pathogen Trichomonas vaginalis.</title>
        <authorList>
            <person name="Carlton J.M."/>
            <person name="Hirt R.P."/>
            <person name="Silva J.C."/>
            <person name="Delcher A.L."/>
            <person name="Schatz M."/>
            <person name="Zhao Q."/>
            <person name="Wortman J.R."/>
            <person name="Bidwell S.L."/>
            <person name="Alsmark U.C.M."/>
            <person name="Besteiro S."/>
            <person name="Sicheritz-Ponten T."/>
            <person name="Noel C.J."/>
            <person name="Dacks J.B."/>
            <person name="Foster P.G."/>
            <person name="Simillion C."/>
            <person name="Van de Peer Y."/>
            <person name="Miranda-Saavedra D."/>
            <person name="Barton G.J."/>
            <person name="Westrop G.D."/>
            <person name="Mueller S."/>
            <person name="Dessi D."/>
            <person name="Fiori P.L."/>
            <person name="Ren Q."/>
            <person name="Paulsen I."/>
            <person name="Zhang H."/>
            <person name="Bastida-Corcuera F.D."/>
            <person name="Simoes-Barbosa A."/>
            <person name="Brown M.T."/>
            <person name="Hayes R.D."/>
            <person name="Mukherjee M."/>
            <person name="Okumura C.Y."/>
            <person name="Schneider R."/>
            <person name="Smith A.J."/>
            <person name="Vanacova S."/>
            <person name="Villalvazo M."/>
            <person name="Haas B.J."/>
            <person name="Pertea M."/>
            <person name="Feldblyum T.V."/>
            <person name="Utterback T.R."/>
            <person name="Shu C.L."/>
            <person name="Osoegawa K."/>
            <person name="de Jong P.J."/>
            <person name="Hrdy I."/>
            <person name="Horvathova L."/>
            <person name="Zubacova Z."/>
            <person name="Dolezal P."/>
            <person name="Malik S.B."/>
            <person name="Logsdon J.M. Jr."/>
            <person name="Henze K."/>
            <person name="Gupta A."/>
            <person name="Wang C.C."/>
            <person name="Dunne R.L."/>
            <person name="Upcroft J.A."/>
            <person name="Upcroft P."/>
            <person name="White O."/>
            <person name="Salzberg S.L."/>
            <person name="Tang P."/>
            <person name="Chiu C.-H."/>
            <person name="Lee Y.-S."/>
            <person name="Embley T.M."/>
            <person name="Coombs G.H."/>
            <person name="Mottram J.C."/>
            <person name="Tachezy J."/>
            <person name="Fraser-Liggett C.M."/>
            <person name="Johnson P.J."/>
        </authorList>
    </citation>
    <scope>NUCLEOTIDE SEQUENCE [LARGE SCALE GENOMIC DNA]</scope>
    <source>
        <strain evidence="6">G3</strain>
    </source>
</reference>
<dbReference type="VEuPathDB" id="TrichDB:TVAG_433970"/>
<dbReference type="Pfam" id="PF07714">
    <property type="entry name" value="PK_Tyr_Ser-Thr"/>
    <property type="match status" value="1"/>
</dbReference>
<dbReference type="GO" id="GO:0007165">
    <property type="term" value="P:signal transduction"/>
    <property type="evidence" value="ECO:0000318"/>
    <property type="project" value="GO_Central"/>
</dbReference>
<feature type="domain" description="Protein kinase" evidence="5">
    <location>
        <begin position="201"/>
        <end position="456"/>
    </location>
</feature>
<dbReference type="eggNOG" id="KOG0192">
    <property type="taxonomic scope" value="Eukaryota"/>
</dbReference>
<dbReference type="Gene3D" id="1.10.510.10">
    <property type="entry name" value="Transferase(Phosphotransferase) domain 1"/>
    <property type="match status" value="1"/>
</dbReference>
<dbReference type="SMART" id="SM00220">
    <property type="entry name" value="S_TKc"/>
    <property type="match status" value="1"/>
</dbReference>
<accession>A2DSI0</accession>
<dbReference type="GO" id="GO:0005737">
    <property type="term" value="C:cytoplasm"/>
    <property type="evidence" value="ECO:0000318"/>
    <property type="project" value="GO_Central"/>
</dbReference>
<dbReference type="GO" id="GO:0004674">
    <property type="term" value="F:protein serine/threonine kinase activity"/>
    <property type="evidence" value="ECO:0007669"/>
    <property type="project" value="UniProtKB-KW"/>
</dbReference>
<dbReference type="InterPro" id="IPR017441">
    <property type="entry name" value="Protein_kinase_ATP_BS"/>
</dbReference>
<dbReference type="RefSeq" id="XP_001328783.1">
    <property type="nucleotide sequence ID" value="XM_001328748.1"/>
</dbReference>
<reference evidence="6" key="1">
    <citation type="submission" date="2006-10" db="EMBL/GenBank/DDBJ databases">
        <authorList>
            <person name="Amadeo P."/>
            <person name="Zhao Q."/>
            <person name="Wortman J."/>
            <person name="Fraser-Liggett C."/>
            <person name="Carlton J."/>
        </authorList>
    </citation>
    <scope>NUCLEOTIDE SEQUENCE</scope>
    <source>
        <strain evidence="6">G3</strain>
    </source>
</reference>
<dbReference type="PROSITE" id="PS50011">
    <property type="entry name" value="PROTEIN_KINASE_DOM"/>
    <property type="match status" value="1"/>
</dbReference>
<keyword evidence="6" id="KW-0808">Transferase</keyword>
<keyword evidence="3 4" id="KW-0067">ATP-binding</keyword>
<evidence type="ECO:0000256" key="4">
    <source>
        <dbReference type="PROSITE-ProRule" id="PRU10141"/>
    </source>
</evidence>
<dbReference type="InterPro" id="IPR050167">
    <property type="entry name" value="Ser_Thr_protein_kinase"/>
</dbReference>
<dbReference type="InParanoid" id="A2DSI0"/>
<dbReference type="InterPro" id="IPR001245">
    <property type="entry name" value="Ser-Thr/Tyr_kinase_cat_dom"/>
</dbReference>
<dbReference type="Proteomes" id="UP000001542">
    <property type="component" value="Unassembled WGS sequence"/>
</dbReference>